<evidence type="ECO:0000256" key="2">
    <source>
        <dbReference type="ARBA" id="ARBA00005142"/>
    </source>
</evidence>
<comment type="pathway">
    <text evidence="2 8">Pyrimidine metabolism; dUMP biosynthesis; dUMP from dCTP (dUTP route): step 2/2.</text>
</comment>
<reference evidence="12" key="1">
    <citation type="journal article" date="2015" name="PLoS Genet.">
        <title>Genome Sequence and Transcriptome Analyses of Chrysochromulina tobin: Metabolic Tools for Enhanced Algal Fitness in the Prominent Order Prymnesiales (Haptophyceae).</title>
        <authorList>
            <person name="Hovde B.T."/>
            <person name="Deodato C.R."/>
            <person name="Hunsperger H.M."/>
            <person name="Ryken S.A."/>
            <person name="Yost W."/>
            <person name="Jha R.K."/>
            <person name="Patterson J."/>
            <person name="Monnat R.J. Jr."/>
            <person name="Barlow S.B."/>
            <person name="Starkenburg S.R."/>
            <person name="Cattolico R.A."/>
        </authorList>
    </citation>
    <scope>NUCLEOTIDE SEQUENCE</scope>
    <source>
        <strain evidence="12">CCMP291</strain>
    </source>
</reference>
<dbReference type="EC" id="3.6.1.23" evidence="8"/>
<comment type="function">
    <text evidence="8">Involved in nucleotide metabolism via production of dUMP, the immediate precursor of thymidine nucleotides, and decreases the intracellular concentration of dUTP so that uracil cannot be incorporated into DNA.</text>
</comment>
<evidence type="ECO:0000256" key="8">
    <source>
        <dbReference type="RuleBase" id="RU367024"/>
    </source>
</evidence>
<dbReference type="NCBIfam" id="NF001862">
    <property type="entry name" value="PRK00601.1"/>
    <property type="match status" value="1"/>
</dbReference>
<evidence type="ECO:0000313" key="11">
    <source>
        <dbReference type="EMBL" id="KOO22093.1"/>
    </source>
</evidence>
<gene>
    <name evidence="11" type="ORF">Ctob_002559</name>
</gene>
<proteinExistence type="inferred from homology"/>
<keyword evidence="12" id="KW-1185">Reference proteome</keyword>
<dbReference type="GO" id="GO:0004170">
    <property type="term" value="F:dUTP diphosphatase activity"/>
    <property type="evidence" value="ECO:0007669"/>
    <property type="project" value="UniProtKB-UniRule"/>
</dbReference>
<evidence type="ECO:0000256" key="5">
    <source>
        <dbReference type="ARBA" id="ARBA00022842"/>
    </source>
</evidence>
<dbReference type="CDD" id="cd07557">
    <property type="entry name" value="trimeric_dUTPase"/>
    <property type="match status" value="1"/>
</dbReference>
<evidence type="ECO:0000256" key="7">
    <source>
        <dbReference type="ARBA" id="ARBA00047686"/>
    </source>
</evidence>
<dbReference type="OrthoDB" id="10261072at2759"/>
<feature type="region of interest" description="Disordered" evidence="9">
    <location>
        <begin position="137"/>
        <end position="171"/>
    </location>
</feature>
<dbReference type="Proteomes" id="UP000037460">
    <property type="component" value="Unassembled WGS sequence"/>
</dbReference>
<evidence type="ECO:0000256" key="9">
    <source>
        <dbReference type="SAM" id="MobiDB-lite"/>
    </source>
</evidence>
<dbReference type="InterPro" id="IPR008181">
    <property type="entry name" value="dUTPase"/>
</dbReference>
<dbReference type="GO" id="GO:0006226">
    <property type="term" value="P:dUMP biosynthetic process"/>
    <property type="evidence" value="ECO:0007669"/>
    <property type="project" value="UniProtKB-UniRule"/>
</dbReference>
<comment type="catalytic activity">
    <reaction evidence="7 8">
        <text>dUTP + H2O = dUMP + diphosphate + H(+)</text>
        <dbReference type="Rhea" id="RHEA:10248"/>
        <dbReference type="ChEBI" id="CHEBI:15377"/>
        <dbReference type="ChEBI" id="CHEBI:15378"/>
        <dbReference type="ChEBI" id="CHEBI:33019"/>
        <dbReference type="ChEBI" id="CHEBI:61555"/>
        <dbReference type="ChEBI" id="CHEBI:246422"/>
        <dbReference type="EC" id="3.6.1.23"/>
    </reaction>
</comment>
<keyword evidence="6 8" id="KW-0546">Nucleotide metabolism</keyword>
<keyword evidence="4 8" id="KW-0378">Hydrolase</keyword>
<organism evidence="11 12">
    <name type="scientific">Chrysochromulina tobinii</name>
    <dbReference type="NCBI Taxonomy" id="1460289"/>
    <lineage>
        <taxon>Eukaryota</taxon>
        <taxon>Haptista</taxon>
        <taxon>Haptophyta</taxon>
        <taxon>Prymnesiophyceae</taxon>
        <taxon>Prymnesiales</taxon>
        <taxon>Chrysochromulinaceae</taxon>
        <taxon>Chrysochromulina</taxon>
    </lineage>
</organism>
<dbReference type="PANTHER" id="PTHR11241:SF0">
    <property type="entry name" value="DEOXYURIDINE 5'-TRIPHOSPHATE NUCLEOTIDOHYDROLASE"/>
    <property type="match status" value="1"/>
</dbReference>
<dbReference type="InterPro" id="IPR033704">
    <property type="entry name" value="dUTPase_trimeric"/>
</dbReference>
<dbReference type="InterPro" id="IPR029054">
    <property type="entry name" value="dUTPase-like"/>
</dbReference>
<dbReference type="AlphaFoldDB" id="A0A0M0J786"/>
<comment type="cofactor">
    <cofactor evidence="1 8">
        <name>Mg(2+)</name>
        <dbReference type="ChEBI" id="CHEBI:18420"/>
    </cofactor>
</comment>
<keyword evidence="5 8" id="KW-0460">Magnesium</keyword>
<dbReference type="UniPathway" id="UPA00610">
    <property type="reaction ID" value="UER00666"/>
</dbReference>
<accession>A0A0M0J786</accession>
<dbReference type="GO" id="GO:0000287">
    <property type="term" value="F:magnesium ion binding"/>
    <property type="evidence" value="ECO:0007669"/>
    <property type="project" value="UniProtKB-UniRule"/>
</dbReference>
<evidence type="ECO:0000256" key="6">
    <source>
        <dbReference type="ARBA" id="ARBA00023080"/>
    </source>
</evidence>
<dbReference type="FunFam" id="2.70.40.10:FF:000004">
    <property type="entry name" value="Deoxyuridine triphosphatase"/>
    <property type="match status" value="1"/>
</dbReference>
<dbReference type="SUPFAM" id="SSF51283">
    <property type="entry name" value="dUTPase-like"/>
    <property type="match status" value="1"/>
</dbReference>
<name>A0A0M0J786_9EUKA</name>
<feature type="domain" description="dUTPase-like" evidence="10">
    <location>
        <begin position="16"/>
        <end position="143"/>
    </location>
</feature>
<dbReference type="EMBL" id="JWZX01003311">
    <property type="protein sequence ID" value="KOO22093.1"/>
    <property type="molecule type" value="Genomic_DNA"/>
</dbReference>
<dbReference type="InterPro" id="IPR036157">
    <property type="entry name" value="dUTPase-like_sf"/>
</dbReference>
<sequence>MDASTLLKVKLLSEFATIPVRATARSAGYDLSAAHDCIIPACGKAIVKTDLSIACPEGTYGRIAPRSGLAVKNFIDTGAGVIDADYRGPVGVVLFNHAKEDFAVKRGDRIAQLVLERIVTPDVVVCDDLDDSERGAGGFGSTGVAALPKPETPIPLENEPAKFETPATQIQ</sequence>
<dbReference type="GO" id="GO:0046081">
    <property type="term" value="P:dUTP catabolic process"/>
    <property type="evidence" value="ECO:0007669"/>
    <property type="project" value="UniProtKB-UniRule"/>
</dbReference>
<protein>
    <recommendedName>
        <fullName evidence="8">Deoxyuridine 5'-triphosphate nucleotidohydrolase</fullName>
        <shortName evidence="8">dUTPase</shortName>
        <ecNumber evidence="8">3.6.1.23</ecNumber>
    </recommendedName>
    <alternativeName>
        <fullName evidence="8">dUTP pyrophosphatase</fullName>
    </alternativeName>
</protein>
<evidence type="ECO:0000256" key="1">
    <source>
        <dbReference type="ARBA" id="ARBA00001946"/>
    </source>
</evidence>
<comment type="caution">
    <text evidence="11">The sequence shown here is derived from an EMBL/GenBank/DDBJ whole genome shotgun (WGS) entry which is preliminary data.</text>
</comment>
<dbReference type="PANTHER" id="PTHR11241">
    <property type="entry name" value="DEOXYURIDINE 5'-TRIPHOSPHATE NUCLEOTIDOHYDROLASE"/>
    <property type="match status" value="1"/>
</dbReference>
<evidence type="ECO:0000313" key="12">
    <source>
        <dbReference type="Proteomes" id="UP000037460"/>
    </source>
</evidence>
<comment type="similarity">
    <text evidence="3 8">Belongs to the dUTPase family.</text>
</comment>
<dbReference type="Gene3D" id="2.70.40.10">
    <property type="match status" value="1"/>
</dbReference>
<keyword evidence="8" id="KW-0479">Metal-binding</keyword>
<evidence type="ECO:0000256" key="4">
    <source>
        <dbReference type="ARBA" id="ARBA00022801"/>
    </source>
</evidence>
<dbReference type="NCBIfam" id="TIGR00576">
    <property type="entry name" value="dut"/>
    <property type="match status" value="1"/>
</dbReference>
<dbReference type="Pfam" id="PF00692">
    <property type="entry name" value="dUTPase"/>
    <property type="match status" value="1"/>
</dbReference>
<evidence type="ECO:0000256" key="3">
    <source>
        <dbReference type="ARBA" id="ARBA00006581"/>
    </source>
</evidence>
<evidence type="ECO:0000259" key="10">
    <source>
        <dbReference type="Pfam" id="PF00692"/>
    </source>
</evidence>